<evidence type="ECO:0000256" key="2">
    <source>
        <dbReference type="ARBA" id="ARBA00047806"/>
    </source>
</evidence>
<dbReference type="Gene3D" id="3.30.1060.10">
    <property type="entry name" value="Peptide methionine sulphoxide reductase MsrA"/>
    <property type="match status" value="1"/>
</dbReference>
<comment type="function">
    <text evidence="4">Has an important function as a repair enzyme for proteins that have been inactivated by oxidation. Catalyzes the reversible oxidation-reduction of methionine sulfoxide in proteins to methionine.</text>
</comment>
<dbReference type="EC" id="1.8.4.11" evidence="4"/>
<feature type="domain" description="Peptide methionine sulphoxide reductase MsrA" evidence="6">
    <location>
        <begin position="38"/>
        <end position="186"/>
    </location>
</feature>
<dbReference type="PANTHER" id="PTHR43774:SF1">
    <property type="entry name" value="PEPTIDE METHIONINE SULFOXIDE REDUCTASE MSRA 2"/>
    <property type="match status" value="1"/>
</dbReference>
<evidence type="ECO:0000256" key="1">
    <source>
        <dbReference type="ARBA" id="ARBA00023002"/>
    </source>
</evidence>
<gene>
    <name evidence="4 7" type="primary">msrA</name>
    <name evidence="7" type="ORF">HND93_07095</name>
</gene>
<comment type="similarity">
    <text evidence="4">Belongs to the MsrA Met sulfoxide reductase family.</text>
</comment>
<protein>
    <recommendedName>
        <fullName evidence="4">Peptide methionine sulfoxide reductase MsrA</fullName>
        <shortName evidence="4">Protein-methionine-S-oxide reductase</shortName>
        <ecNumber evidence="4">1.8.4.11</ecNumber>
    </recommendedName>
    <alternativeName>
        <fullName evidence="4">Peptide-methionine (S)-S-oxide reductase</fullName>
        <shortName evidence="4">Peptide Met(O) reductase</shortName>
    </alternativeName>
</protein>
<proteinExistence type="inferred from homology"/>
<feature type="active site" evidence="4">
    <location>
        <position position="44"/>
    </location>
</feature>
<dbReference type="Pfam" id="PF01625">
    <property type="entry name" value="PMSR"/>
    <property type="match status" value="1"/>
</dbReference>
<reference evidence="7 8" key="1">
    <citation type="submission" date="2020-05" db="EMBL/GenBank/DDBJ databases">
        <title>Azospirillum oleiclasticum sp. nov, a nitrogen-fixing and heavy crude oil-emulsifying bacterium isolated from the crude oil of Yumen Oilfield.</title>
        <authorList>
            <person name="Wu D."/>
            <person name="Cai M."/>
            <person name="Zhang X."/>
        </authorList>
    </citation>
    <scope>NUCLEOTIDE SEQUENCE [LARGE SCALE GENOMIC DNA]</scope>
    <source>
        <strain evidence="7 8">ROY-1-1-2</strain>
    </source>
</reference>
<evidence type="ECO:0000313" key="7">
    <source>
        <dbReference type="EMBL" id="NYZ19471.1"/>
    </source>
</evidence>
<dbReference type="GO" id="GO:0008113">
    <property type="term" value="F:peptide-methionine (S)-S-oxide reductase activity"/>
    <property type="evidence" value="ECO:0007669"/>
    <property type="project" value="UniProtKB-EC"/>
</dbReference>
<dbReference type="InterPro" id="IPR002569">
    <property type="entry name" value="Met_Sox_Rdtase_MsrA_dom"/>
</dbReference>
<comment type="catalytic activity">
    <reaction evidence="3 4">
        <text>[thioredoxin]-disulfide + L-methionine + H2O = L-methionine (S)-S-oxide + [thioredoxin]-dithiol</text>
        <dbReference type="Rhea" id="RHEA:19993"/>
        <dbReference type="Rhea" id="RHEA-COMP:10698"/>
        <dbReference type="Rhea" id="RHEA-COMP:10700"/>
        <dbReference type="ChEBI" id="CHEBI:15377"/>
        <dbReference type="ChEBI" id="CHEBI:29950"/>
        <dbReference type="ChEBI" id="CHEBI:50058"/>
        <dbReference type="ChEBI" id="CHEBI:57844"/>
        <dbReference type="ChEBI" id="CHEBI:58772"/>
        <dbReference type="EC" id="1.8.4.11"/>
    </reaction>
</comment>
<evidence type="ECO:0000313" key="8">
    <source>
        <dbReference type="Proteomes" id="UP000584642"/>
    </source>
</evidence>
<evidence type="ECO:0000256" key="3">
    <source>
        <dbReference type="ARBA" id="ARBA00048782"/>
    </source>
</evidence>
<keyword evidence="5" id="KW-0732">Signal</keyword>
<name>A0ABX2T5M4_9PROT</name>
<sequence>MRMLRTATLAAALAAMTALAAPALAQDTKPAADGLAVATFAGGCFWCMEPPFDKLDGVVSTISGYTGGSVVNPSYKQVSAGGTGHTEAVEIRYDPKRVSFQTLLDTYWHNVDAVDGGGQFCDRGSQYRPAIFVHDEEQRRLAEESKKALDGRFAKPIAVTIGPAETFYPAEDYHQNYYQNNPVRYTYYRYACGRDKRLEELWGPKPSG</sequence>
<evidence type="ECO:0000259" key="6">
    <source>
        <dbReference type="Pfam" id="PF01625"/>
    </source>
</evidence>
<feature type="signal peptide" evidence="5">
    <location>
        <begin position="1"/>
        <end position="25"/>
    </location>
</feature>
<keyword evidence="8" id="KW-1185">Reference proteome</keyword>
<dbReference type="EMBL" id="JABFDB010000002">
    <property type="protein sequence ID" value="NYZ19471.1"/>
    <property type="molecule type" value="Genomic_DNA"/>
</dbReference>
<dbReference type="NCBIfam" id="TIGR00401">
    <property type="entry name" value="msrA"/>
    <property type="match status" value="1"/>
</dbReference>
<dbReference type="InterPro" id="IPR036509">
    <property type="entry name" value="Met_Sox_Rdtase_MsrA_sf"/>
</dbReference>
<feature type="chain" id="PRO_5045225264" description="Peptide methionine sulfoxide reductase MsrA" evidence="5">
    <location>
        <begin position="26"/>
        <end position="208"/>
    </location>
</feature>
<organism evidence="7 8">
    <name type="scientific">Azospirillum oleiclasticum</name>
    <dbReference type="NCBI Taxonomy" id="2735135"/>
    <lineage>
        <taxon>Bacteria</taxon>
        <taxon>Pseudomonadati</taxon>
        <taxon>Pseudomonadota</taxon>
        <taxon>Alphaproteobacteria</taxon>
        <taxon>Rhodospirillales</taxon>
        <taxon>Azospirillaceae</taxon>
        <taxon>Azospirillum</taxon>
    </lineage>
</organism>
<dbReference type="SUPFAM" id="SSF55068">
    <property type="entry name" value="Peptide methionine sulfoxide reductase"/>
    <property type="match status" value="1"/>
</dbReference>
<evidence type="ECO:0000256" key="5">
    <source>
        <dbReference type="SAM" id="SignalP"/>
    </source>
</evidence>
<dbReference type="PANTHER" id="PTHR43774">
    <property type="entry name" value="PEPTIDE METHIONINE SULFOXIDE REDUCTASE"/>
    <property type="match status" value="1"/>
</dbReference>
<dbReference type="Proteomes" id="UP000584642">
    <property type="component" value="Unassembled WGS sequence"/>
</dbReference>
<evidence type="ECO:0000256" key="4">
    <source>
        <dbReference type="HAMAP-Rule" id="MF_01401"/>
    </source>
</evidence>
<accession>A0ABX2T5M4</accession>
<dbReference type="HAMAP" id="MF_01401">
    <property type="entry name" value="MsrA"/>
    <property type="match status" value="1"/>
</dbReference>
<comment type="catalytic activity">
    <reaction evidence="2 4">
        <text>L-methionyl-[protein] + [thioredoxin]-disulfide + H2O = L-methionyl-(S)-S-oxide-[protein] + [thioredoxin]-dithiol</text>
        <dbReference type="Rhea" id="RHEA:14217"/>
        <dbReference type="Rhea" id="RHEA-COMP:10698"/>
        <dbReference type="Rhea" id="RHEA-COMP:10700"/>
        <dbReference type="Rhea" id="RHEA-COMP:12313"/>
        <dbReference type="Rhea" id="RHEA-COMP:12315"/>
        <dbReference type="ChEBI" id="CHEBI:15377"/>
        <dbReference type="ChEBI" id="CHEBI:16044"/>
        <dbReference type="ChEBI" id="CHEBI:29950"/>
        <dbReference type="ChEBI" id="CHEBI:44120"/>
        <dbReference type="ChEBI" id="CHEBI:50058"/>
        <dbReference type="EC" id="1.8.4.11"/>
    </reaction>
</comment>
<keyword evidence="1 4" id="KW-0560">Oxidoreductase</keyword>
<comment type="caution">
    <text evidence="7">The sequence shown here is derived from an EMBL/GenBank/DDBJ whole genome shotgun (WGS) entry which is preliminary data.</text>
</comment>